<dbReference type="InterPro" id="IPR029028">
    <property type="entry name" value="Alpha/beta_knot_MTases"/>
</dbReference>
<dbReference type="PANTHER" id="PTHR43191">
    <property type="entry name" value="RRNA METHYLTRANSFERASE 3"/>
    <property type="match status" value="1"/>
</dbReference>
<accession>A0A1M5DAA9</accession>
<dbReference type="InterPro" id="IPR013123">
    <property type="entry name" value="SpoU_subst-bd"/>
</dbReference>
<dbReference type="PANTHER" id="PTHR43191:SF2">
    <property type="entry name" value="RRNA METHYLTRANSFERASE 3, MITOCHONDRIAL"/>
    <property type="match status" value="1"/>
</dbReference>
<dbReference type="EMBL" id="FQUM01000007">
    <property type="protein sequence ID" value="SHF63926.1"/>
    <property type="molecule type" value="Genomic_DNA"/>
</dbReference>
<dbReference type="RefSeq" id="WP_175550017.1">
    <property type="nucleotide sequence ID" value="NZ_FQUM01000007.1"/>
</dbReference>
<dbReference type="InterPro" id="IPR029064">
    <property type="entry name" value="Ribosomal_eL30-like_sf"/>
</dbReference>
<organism evidence="5 6">
    <name type="scientific">Mariniphaga anaerophila</name>
    <dbReference type="NCBI Taxonomy" id="1484053"/>
    <lineage>
        <taxon>Bacteria</taxon>
        <taxon>Pseudomonadati</taxon>
        <taxon>Bacteroidota</taxon>
        <taxon>Bacteroidia</taxon>
        <taxon>Marinilabiliales</taxon>
        <taxon>Prolixibacteraceae</taxon>
        <taxon>Mariniphaga</taxon>
    </lineage>
</organism>
<name>A0A1M5DAA9_9BACT</name>
<evidence type="ECO:0000313" key="5">
    <source>
        <dbReference type="EMBL" id="SHF63926.1"/>
    </source>
</evidence>
<dbReference type="Gene3D" id="3.30.1330.30">
    <property type="match status" value="1"/>
</dbReference>
<proteinExistence type="inferred from homology"/>
<evidence type="ECO:0000259" key="4">
    <source>
        <dbReference type="SMART" id="SM00967"/>
    </source>
</evidence>
<dbReference type="Pfam" id="PF00588">
    <property type="entry name" value="SpoU_methylase"/>
    <property type="match status" value="1"/>
</dbReference>
<comment type="similarity">
    <text evidence="1">Belongs to the class IV-like SAM-binding methyltransferase superfamily. RNA methyltransferase TrmH family.</text>
</comment>
<dbReference type="InterPro" id="IPR053888">
    <property type="entry name" value="MRM3-like_sub_bind"/>
</dbReference>
<feature type="domain" description="RNA 2-O ribose methyltransferase substrate binding" evidence="4">
    <location>
        <begin position="26"/>
        <end position="96"/>
    </location>
</feature>
<reference evidence="6" key="1">
    <citation type="submission" date="2016-11" db="EMBL/GenBank/DDBJ databases">
        <authorList>
            <person name="Varghese N."/>
            <person name="Submissions S."/>
        </authorList>
    </citation>
    <scope>NUCLEOTIDE SEQUENCE [LARGE SCALE GENOMIC DNA]</scope>
    <source>
        <strain evidence="6">DSM 26910</strain>
    </source>
</reference>
<dbReference type="SMART" id="SM00967">
    <property type="entry name" value="SpoU_sub_bind"/>
    <property type="match status" value="1"/>
</dbReference>
<evidence type="ECO:0000313" key="6">
    <source>
        <dbReference type="Proteomes" id="UP000184164"/>
    </source>
</evidence>
<dbReference type="InterPro" id="IPR029026">
    <property type="entry name" value="tRNA_m1G_MTases_N"/>
</dbReference>
<dbReference type="Proteomes" id="UP000184164">
    <property type="component" value="Unassembled WGS sequence"/>
</dbReference>
<dbReference type="InterPro" id="IPR001537">
    <property type="entry name" value="SpoU_MeTrfase"/>
</dbReference>
<evidence type="ECO:0000256" key="3">
    <source>
        <dbReference type="ARBA" id="ARBA00022679"/>
    </source>
</evidence>
<dbReference type="GO" id="GO:0003723">
    <property type="term" value="F:RNA binding"/>
    <property type="evidence" value="ECO:0007669"/>
    <property type="project" value="InterPro"/>
</dbReference>
<dbReference type="GO" id="GO:0008173">
    <property type="term" value="F:RNA methyltransferase activity"/>
    <property type="evidence" value="ECO:0007669"/>
    <property type="project" value="InterPro"/>
</dbReference>
<dbReference type="Pfam" id="PF22435">
    <property type="entry name" value="MRM3-like_sub_bind"/>
    <property type="match status" value="1"/>
</dbReference>
<dbReference type="SUPFAM" id="SSF55315">
    <property type="entry name" value="L30e-like"/>
    <property type="match status" value="1"/>
</dbReference>
<dbReference type="Gene3D" id="3.40.1280.10">
    <property type="match status" value="1"/>
</dbReference>
<sequence>MIGKNKIKQIKSLTQKKFRLKEESFLVEGDKNIREVLKSHFRVKELFATAEFISENKSLLPKAEKVTETSAAEIKKASLLKQPQNCLAVCELPHQTTLPQNLDGFCFFLDGVQDPGNLGTIIRTCDWFGVKYLFCSPDTADVFNPKVIQATMGSFTRVKVIYTPFDALALLANEQQLPVFGTFLEGENIYSTPLPGNAIIILGNEGKGIREEVAKHVTFKLNIPSFGQGKEKAESLNVAVTSGIICSEFSRNKALYSK</sequence>
<dbReference type="SUPFAM" id="SSF75217">
    <property type="entry name" value="alpha/beta knot"/>
    <property type="match status" value="1"/>
</dbReference>
<dbReference type="CDD" id="cd18109">
    <property type="entry name" value="SpoU-like_RNA-MTase"/>
    <property type="match status" value="1"/>
</dbReference>
<dbReference type="AlphaFoldDB" id="A0A1M5DAA9"/>
<dbReference type="InterPro" id="IPR051259">
    <property type="entry name" value="rRNA_Methyltransferase"/>
</dbReference>
<keyword evidence="3 5" id="KW-0808">Transferase</keyword>
<dbReference type="GO" id="GO:0005737">
    <property type="term" value="C:cytoplasm"/>
    <property type="evidence" value="ECO:0007669"/>
    <property type="project" value="UniProtKB-ARBA"/>
</dbReference>
<evidence type="ECO:0000256" key="1">
    <source>
        <dbReference type="ARBA" id="ARBA00007228"/>
    </source>
</evidence>
<keyword evidence="2 5" id="KW-0489">Methyltransferase</keyword>
<protein>
    <submittedName>
        <fullName evidence="5">RNA methyltransferase, TrmH family</fullName>
    </submittedName>
</protein>
<evidence type="ECO:0000256" key="2">
    <source>
        <dbReference type="ARBA" id="ARBA00022603"/>
    </source>
</evidence>
<dbReference type="GO" id="GO:0006396">
    <property type="term" value="P:RNA processing"/>
    <property type="evidence" value="ECO:0007669"/>
    <property type="project" value="InterPro"/>
</dbReference>
<gene>
    <name evidence="5" type="ORF">SAMN05444274_10710</name>
</gene>
<keyword evidence="6" id="KW-1185">Reference proteome</keyword>
<dbReference type="STRING" id="1484053.SAMN05444274_10710"/>
<dbReference type="GO" id="GO:0032259">
    <property type="term" value="P:methylation"/>
    <property type="evidence" value="ECO:0007669"/>
    <property type="project" value="UniProtKB-KW"/>
</dbReference>